<evidence type="ECO:0000256" key="10">
    <source>
        <dbReference type="RuleBase" id="RU003662"/>
    </source>
</evidence>
<feature type="active site" description="Proton acceptor" evidence="9">
    <location>
        <position position="56"/>
    </location>
</feature>
<proteinExistence type="inferred from homology"/>
<sequence>MNRLQQTLAQKENHFIPFIMCGDPDMEVTESLIRLLEEEGVSAVELGVPFSDPMADGPVIQAAGERALKNQVTLAKVLQLGKKMRKNGSEVPLILFTYANPVYRFGMEKLVEEAVAHGFDGLIVPDLPFEESEELRYLGKKRGLCVIPLVAPTSQDRVKEIVSKAQGFVYCVSSLGTTGMRDQFAGQTSHFLDTVRKFSPVPTAVGFGISNREHVRHFLNHTDGVVVGSALVKKIEEQSDLLKDLGRREDGLKNIRVFVRQLKSE</sequence>
<dbReference type="InterPro" id="IPR018204">
    <property type="entry name" value="Trp_synthase_alpha_AS"/>
</dbReference>
<comment type="catalytic activity">
    <reaction evidence="8 9">
        <text>(1S,2R)-1-C-(indol-3-yl)glycerol 3-phosphate + L-serine = D-glyceraldehyde 3-phosphate + L-tryptophan + H2O</text>
        <dbReference type="Rhea" id="RHEA:10532"/>
        <dbReference type="ChEBI" id="CHEBI:15377"/>
        <dbReference type="ChEBI" id="CHEBI:33384"/>
        <dbReference type="ChEBI" id="CHEBI:57912"/>
        <dbReference type="ChEBI" id="CHEBI:58866"/>
        <dbReference type="ChEBI" id="CHEBI:59776"/>
        <dbReference type="EC" id="4.2.1.20"/>
    </reaction>
</comment>
<evidence type="ECO:0000256" key="7">
    <source>
        <dbReference type="ARBA" id="ARBA00023239"/>
    </source>
</evidence>
<dbReference type="Pfam" id="PF00290">
    <property type="entry name" value="Trp_syntA"/>
    <property type="match status" value="1"/>
</dbReference>
<dbReference type="PANTHER" id="PTHR43406">
    <property type="entry name" value="TRYPTOPHAN SYNTHASE, ALPHA CHAIN"/>
    <property type="match status" value="1"/>
</dbReference>
<dbReference type="InterPro" id="IPR011060">
    <property type="entry name" value="RibuloseP-bd_barrel"/>
</dbReference>
<evidence type="ECO:0000256" key="3">
    <source>
        <dbReference type="ARBA" id="ARBA00011270"/>
    </source>
</evidence>
<comment type="caution">
    <text evidence="11">The sequence shown here is derived from an EMBL/GenBank/DDBJ whole genome shotgun (WGS) entry which is preliminary data.</text>
</comment>
<reference evidence="11 12" key="1">
    <citation type="submission" date="2020-12" db="EMBL/GenBank/DDBJ databases">
        <title>WGS of Thermoactinomyces spp.</title>
        <authorList>
            <person name="Cheng K."/>
        </authorList>
    </citation>
    <scope>NUCLEOTIDE SEQUENCE [LARGE SCALE GENOMIC DNA]</scope>
    <source>
        <strain evidence="12">CICC 10671\DSM 43846</strain>
    </source>
</reference>
<dbReference type="EC" id="4.2.1.20" evidence="9"/>
<evidence type="ECO:0000256" key="8">
    <source>
        <dbReference type="ARBA" id="ARBA00049047"/>
    </source>
</evidence>
<dbReference type="NCBIfam" id="TIGR00262">
    <property type="entry name" value="trpA"/>
    <property type="match status" value="1"/>
</dbReference>
<accession>A0A8I1DG12</accession>
<dbReference type="GO" id="GO:0004834">
    <property type="term" value="F:tryptophan synthase activity"/>
    <property type="evidence" value="ECO:0007669"/>
    <property type="project" value="UniProtKB-UniRule"/>
</dbReference>
<evidence type="ECO:0000256" key="6">
    <source>
        <dbReference type="ARBA" id="ARBA00023141"/>
    </source>
</evidence>
<dbReference type="InterPro" id="IPR002028">
    <property type="entry name" value="Trp_synthase_suA"/>
</dbReference>
<dbReference type="UniPathway" id="UPA00035">
    <property type="reaction ID" value="UER00044"/>
</dbReference>
<dbReference type="Gene3D" id="3.20.20.70">
    <property type="entry name" value="Aldolase class I"/>
    <property type="match status" value="1"/>
</dbReference>
<feature type="active site" description="Proton acceptor" evidence="9">
    <location>
        <position position="45"/>
    </location>
</feature>
<dbReference type="FunFam" id="3.20.20.70:FF:000037">
    <property type="entry name" value="Tryptophan synthase alpha chain"/>
    <property type="match status" value="1"/>
</dbReference>
<dbReference type="Proteomes" id="UP000633619">
    <property type="component" value="Unassembled WGS sequence"/>
</dbReference>
<dbReference type="SUPFAM" id="SSF51366">
    <property type="entry name" value="Ribulose-phoshate binding barrel"/>
    <property type="match status" value="1"/>
</dbReference>
<evidence type="ECO:0000256" key="1">
    <source>
        <dbReference type="ARBA" id="ARBA00003365"/>
    </source>
</evidence>
<gene>
    <name evidence="9" type="primary">trpA</name>
    <name evidence="11" type="ORF">I8U20_08560</name>
</gene>
<keyword evidence="5 9" id="KW-0822">Tryptophan biosynthesis</keyword>
<comment type="subunit">
    <text evidence="3 9">Tetramer of two alpha and two beta chains.</text>
</comment>
<dbReference type="PANTHER" id="PTHR43406:SF1">
    <property type="entry name" value="TRYPTOPHAN SYNTHASE ALPHA CHAIN, CHLOROPLASTIC"/>
    <property type="match status" value="1"/>
</dbReference>
<dbReference type="PROSITE" id="PS00167">
    <property type="entry name" value="TRP_SYNTHASE_ALPHA"/>
    <property type="match status" value="1"/>
</dbReference>
<dbReference type="CDD" id="cd04724">
    <property type="entry name" value="Tryptophan_synthase_alpha"/>
    <property type="match status" value="1"/>
</dbReference>
<evidence type="ECO:0000256" key="5">
    <source>
        <dbReference type="ARBA" id="ARBA00022822"/>
    </source>
</evidence>
<comment type="function">
    <text evidence="1 9">The alpha subunit is responsible for the aldol cleavage of indoleglycerol phosphate to indole and glyceraldehyde 3-phosphate.</text>
</comment>
<evidence type="ECO:0000256" key="4">
    <source>
        <dbReference type="ARBA" id="ARBA00022605"/>
    </source>
</evidence>
<comment type="pathway">
    <text evidence="2 9">Amino-acid biosynthesis; L-tryptophan biosynthesis; L-tryptophan from chorismate: step 5/5.</text>
</comment>
<evidence type="ECO:0000313" key="11">
    <source>
        <dbReference type="EMBL" id="MBH8595381.1"/>
    </source>
</evidence>
<dbReference type="InterPro" id="IPR013785">
    <property type="entry name" value="Aldolase_TIM"/>
</dbReference>
<dbReference type="EMBL" id="JAECVW010000004">
    <property type="protein sequence ID" value="MBH8595381.1"/>
    <property type="molecule type" value="Genomic_DNA"/>
</dbReference>
<evidence type="ECO:0000256" key="9">
    <source>
        <dbReference type="HAMAP-Rule" id="MF_00131"/>
    </source>
</evidence>
<dbReference type="GO" id="GO:0005829">
    <property type="term" value="C:cytosol"/>
    <property type="evidence" value="ECO:0007669"/>
    <property type="project" value="TreeGrafter"/>
</dbReference>
<keyword evidence="7 9" id="KW-0456">Lyase</keyword>
<comment type="similarity">
    <text evidence="9 10">Belongs to the TrpA family.</text>
</comment>
<keyword evidence="6 9" id="KW-0057">Aromatic amino acid biosynthesis</keyword>
<name>A0A8I1DG12_THEIN</name>
<dbReference type="HAMAP" id="MF_00131">
    <property type="entry name" value="Trp_synth_alpha"/>
    <property type="match status" value="1"/>
</dbReference>
<dbReference type="RefSeq" id="WP_181732069.1">
    <property type="nucleotide sequence ID" value="NZ_JACEIR010000005.1"/>
</dbReference>
<protein>
    <recommendedName>
        <fullName evidence="9">Tryptophan synthase alpha chain</fullName>
        <ecNumber evidence="9">4.2.1.20</ecNumber>
    </recommendedName>
</protein>
<evidence type="ECO:0000313" key="12">
    <source>
        <dbReference type="Proteomes" id="UP000633619"/>
    </source>
</evidence>
<keyword evidence="4 9" id="KW-0028">Amino-acid biosynthesis</keyword>
<keyword evidence="12" id="KW-1185">Reference proteome</keyword>
<evidence type="ECO:0000256" key="2">
    <source>
        <dbReference type="ARBA" id="ARBA00004733"/>
    </source>
</evidence>
<organism evidence="11 12">
    <name type="scientific">Thermoactinomyces intermedius</name>
    <dbReference type="NCBI Taxonomy" id="2024"/>
    <lineage>
        <taxon>Bacteria</taxon>
        <taxon>Bacillati</taxon>
        <taxon>Bacillota</taxon>
        <taxon>Bacilli</taxon>
        <taxon>Bacillales</taxon>
        <taxon>Thermoactinomycetaceae</taxon>
        <taxon>Thermoactinomyces</taxon>
    </lineage>
</organism>
<dbReference type="AlphaFoldDB" id="A0A8I1DG12"/>